<dbReference type="InterPro" id="IPR000276">
    <property type="entry name" value="GPCR_Rhodpsn"/>
</dbReference>
<evidence type="ECO:0000256" key="9">
    <source>
        <dbReference type="SAM" id="Phobius"/>
    </source>
</evidence>
<keyword evidence="8" id="KW-0807">Transducer</keyword>
<comment type="caution">
    <text evidence="11">The sequence shown here is derived from an EMBL/GenBank/DDBJ whole genome shotgun (WGS) entry which is preliminary data.</text>
</comment>
<organism evidence="11 12">
    <name type="scientific">Holothuria leucospilota</name>
    <name type="common">Black long sea cucumber</name>
    <name type="synonym">Mertensiothuria leucospilota</name>
    <dbReference type="NCBI Taxonomy" id="206669"/>
    <lineage>
        <taxon>Eukaryota</taxon>
        <taxon>Metazoa</taxon>
        <taxon>Echinodermata</taxon>
        <taxon>Eleutherozoa</taxon>
        <taxon>Echinozoa</taxon>
        <taxon>Holothuroidea</taxon>
        <taxon>Aspidochirotacea</taxon>
        <taxon>Aspidochirotida</taxon>
        <taxon>Holothuriidae</taxon>
        <taxon>Holothuria</taxon>
    </lineage>
</organism>
<dbReference type="Proteomes" id="UP001152320">
    <property type="component" value="Chromosome 6"/>
</dbReference>
<keyword evidence="5" id="KW-0297">G-protein coupled receptor</keyword>
<keyword evidence="12" id="KW-1185">Reference proteome</keyword>
<evidence type="ECO:0000313" key="11">
    <source>
        <dbReference type="EMBL" id="KAJ8040546.1"/>
    </source>
</evidence>
<dbReference type="EMBL" id="JAIZAY010000006">
    <property type="protein sequence ID" value="KAJ8040546.1"/>
    <property type="molecule type" value="Genomic_DNA"/>
</dbReference>
<dbReference type="PRINTS" id="PR00237">
    <property type="entry name" value="GPCRRHODOPSN"/>
</dbReference>
<sequence length="329" mass="37510">MIAFIRRRSLRATSNYFTMGLMFSSFLLDAYAYPMQVLIDVFYFTRQPACYLVGSLIIYAVIQMVLFLLLLTIERYITIIRPLVADSMFTAKRVIFLMACIPIYSFCASVGIGALTWIDKGDLWQQTRRCNIIFIIPSSKAVLFILSHHIILIPIMFVIYSHIFITVRRHIRFISKTQPATSCEVAQTSGEASSLHNDTKRLFPVNQPTSLLQRRSNGGIMQEAKSALRLFLVLTIYIINWVPVLVFLLTGVVSEKNISPYVYVLIHTFTYSSGVFSPLIYGLGNKVIRKEVKAMLLPWSIGRLTDDTGNTVYFVDTRRSEQGVPNDDR</sequence>
<feature type="transmembrane region" description="Helical" evidence="9">
    <location>
        <begin position="51"/>
        <end position="73"/>
    </location>
</feature>
<protein>
    <submittedName>
        <fullName evidence="11">Melanopsin</fullName>
    </submittedName>
</protein>
<keyword evidence="3 9" id="KW-0812">Transmembrane</keyword>
<dbReference type="Pfam" id="PF00001">
    <property type="entry name" value="7tm_1"/>
    <property type="match status" value="1"/>
</dbReference>
<dbReference type="SUPFAM" id="SSF81321">
    <property type="entry name" value="Family A G protein-coupled receptor-like"/>
    <property type="match status" value="1"/>
</dbReference>
<evidence type="ECO:0000256" key="4">
    <source>
        <dbReference type="ARBA" id="ARBA00022989"/>
    </source>
</evidence>
<dbReference type="AlphaFoldDB" id="A0A9Q1HCU6"/>
<evidence type="ECO:0000256" key="3">
    <source>
        <dbReference type="ARBA" id="ARBA00022692"/>
    </source>
</evidence>
<evidence type="ECO:0000256" key="8">
    <source>
        <dbReference type="ARBA" id="ARBA00023224"/>
    </source>
</evidence>
<name>A0A9Q1HCU6_HOLLE</name>
<keyword evidence="6 9" id="KW-0472">Membrane</keyword>
<dbReference type="OrthoDB" id="9894375at2759"/>
<evidence type="ECO:0000259" key="10">
    <source>
        <dbReference type="PROSITE" id="PS50262"/>
    </source>
</evidence>
<evidence type="ECO:0000256" key="6">
    <source>
        <dbReference type="ARBA" id="ARBA00023136"/>
    </source>
</evidence>
<dbReference type="PROSITE" id="PS50262">
    <property type="entry name" value="G_PROTEIN_RECEP_F1_2"/>
    <property type="match status" value="1"/>
</dbReference>
<dbReference type="CDD" id="cd00637">
    <property type="entry name" value="7tm_classA_rhodopsin-like"/>
    <property type="match status" value="1"/>
</dbReference>
<evidence type="ECO:0000256" key="7">
    <source>
        <dbReference type="ARBA" id="ARBA00023170"/>
    </source>
</evidence>
<reference evidence="11" key="1">
    <citation type="submission" date="2021-10" db="EMBL/GenBank/DDBJ databases">
        <title>Tropical sea cucumber genome reveals ecological adaptation and Cuvierian tubules defense mechanism.</title>
        <authorList>
            <person name="Chen T."/>
        </authorList>
    </citation>
    <scope>NUCLEOTIDE SEQUENCE</scope>
    <source>
        <strain evidence="11">Nanhai2018</strain>
        <tissue evidence="11">Muscle</tissue>
    </source>
</reference>
<feature type="transmembrane region" description="Helical" evidence="9">
    <location>
        <begin position="230"/>
        <end position="249"/>
    </location>
</feature>
<dbReference type="GO" id="GO:0005886">
    <property type="term" value="C:plasma membrane"/>
    <property type="evidence" value="ECO:0007669"/>
    <property type="project" value="UniProtKB-SubCell"/>
</dbReference>
<evidence type="ECO:0000256" key="2">
    <source>
        <dbReference type="ARBA" id="ARBA00022475"/>
    </source>
</evidence>
<comment type="subcellular location">
    <subcellularLocation>
        <location evidence="1">Cell membrane</location>
        <topology evidence="1">Multi-pass membrane protein</topology>
    </subcellularLocation>
</comment>
<keyword evidence="4 9" id="KW-1133">Transmembrane helix</keyword>
<evidence type="ECO:0000256" key="1">
    <source>
        <dbReference type="ARBA" id="ARBA00004651"/>
    </source>
</evidence>
<evidence type="ECO:0000256" key="5">
    <source>
        <dbReference type="ARBA" id="ARBA00023040"/>
    </source>
</evidence>
<feature type="transmembrane region" description="Helical" evidence="9">
    <location>
        <begin position="94"/>
        <end position="118"/>
    </location>
</feature>
<dbReference type="GO" id="GO:0004930">
    <property type="term" value="F:G protein-coupled receptor activity"/>
    <property type="evidence" value="ECO:0007669"/>
    <property type="project" value="UniProtKB-KW"/>
</dbReference>
<accession>A0A9Q1HCU6</accession>
<feature type="domain" description="G-protein coupled receptors family 1 profile" evidence="10">
    <location>
        <begin position="1"/>
        <end position="281"/>
    </location>
</feature>
<keyword evidence="7" id="KW-0675">Receptor</keyword>
<proteinExistence type="predicted"/>
<keyword evidence="2" id="KW-1003">Cell membrane</keyword>
<dbReference type="Gene3D" id="1.20.1070.10">
    <property type="entry name" value="Rhodopsin 7-helix transmembrane proteins"/>
    <property type="match status" value="1"/>
</dbReference>
<dbReference type="PANTHER" id="PTHR22752">
    <property type="entry name" value="G PROTEIN-COUPLED RECEPTOR"/>
    <property type="match status" value="1"/>
</dbReference>
<feature type="transmembrane region" description="Helical" evidence="9">
    <location>
        <begin position="261"/>
        <end position="283"/>
    </location>
</feature>
<evidence type="ECO:0000313" key="12">
    <source>
        <dbReference type="Proteomes" id="UP001152320"/>
    </source>
</evidence>
<feature type="transmembrane region" description="Helical" evidence="9">
    <location>
        <begin position="141"/>
        <end position="167"/>
    </location>
</feature>
<dbReference type="InterPro" id="IPR017452">
    <property type="entry name" value="GPCR_Rhodpsn_7TM"/>
</dbReference>
<gene>
    <name evidence="11" type="ORF">HOLleu_14868</name>
</gene>
<feature type="transmembrane region" description="Helical" evidence="9">
    <location>
        <begin position="12"/>
        <end position="31"/>
    </location>
</feature>